<protein>
    <recommendedName>
        <fullName evidence="4">F-box domain-containing protein</fullName>
    </recommendedName>
</protein>
<organism evidence="2 3">
    <name type="scientific">Phanerochaete sordida</name>
    <dbReference type="NCBI Taxonomy" id="48140"/>
    <lineage>
        <taxon>Eukaryota</taxon>
        <taxon>Fungi</taxon>
        <taxon>Dikarya</taxon>
        <taxon>Basidiomycota</taxon>
        <taxon>Agaricomycotina</taxon>
        <taxon>Agaricomycetes</taxon>
        <taxon>Polyporales</taxon>
        <taxon>Phanerochaetaceae</taxon>
        <taxon>Phanerochaete</taxon>
    </lineage>
</organism>
<gene>
    <name evidence="2" type="ORF">PsYK624_162840</name>
</gene>
<name>A0A9P3GSH3_9APHY</name>
<dbReference type="OrthoDB" id="2751407at2759"/>
<accession>A0A9P3GSH3</accession>
<proteinExistence type="predicted"/>
<dbReference type="Gene3D" id="3.80.10.10">
    <property type="entry name" value="Ribonuclease Inhibitor"/>
    <property type="match status" value="1"/>
</dbReference>
<dbReference type="InterPro" id="IPR032675">
    <property type="entry name" value="LRR_dom_sf"/>
</dbReference>
<comment type="caution">
    <text evidence="2">The sequence shown here is derived from an EMBL/GenBank/DDBJ whole genome shotgun (WGS) entry which is preliminary data.</text>
</comment>
<evidence type="ECO:0000256" key="1">
    <source>
        <dbReference type="SAM" id="MobiDB-lite"/>
    </source>
</evidence>
<sequence length="480" mass="55057">MEYLDLADLSHAMATCRALYDLGIPILLQDVQLVRSSCSYYQSRFALYRKHLLKNPTRFAWVRRLSCPAEALDDRIRIFFKSLPRNFTSIRSLKLDMHGTEVDDYLASWILSLENLRSLKILYVRGYSPAQTRLVERMGLKLEELHIGMTSLPPTQSIFHPLQALAGSAITLRSLSIQCVRSYGGPALTPKGGLCFRAVEELAWVSAQNVLVSDLLSTFPAVRKLRIRNPRLEHTYTMVRKEYHEDALLEIRTHNRDVQDCVRMRWARLETLDGDPFTLWVLGLRCRAVQLKTALSCVQLGKPGYTLDVLHDTRPEHLVLALSSRCNPAHLRRILTFPSLRRLTMTFKLTEVWDSVKKVHTLLTEALQQMCRSNIRHLTITVELWLEVYLKSTLKGSQRGVEVKRPQPKRAFPARWLAKIPQILEAFPALVELNIDIWKSHPFVWKLREDTLPLDADDDPGAHSGNHKHPARPRASSPTL</sequence>
<reference evidence="2 3" key="1">
    <citation type="submission" date="2021-08" db="EMBL/GenBank/DDBJ databases">
        <title>Draft Genome Sequence of Phanerochaete sordida strain YK-624.</title>
        <authorList>
            <person name="Mori T."/>
            <person name="Dohra H."/>
            <person name="Suzuki T."/>
            <person name="Kawagishi H."/>
            <person name="Hirai H."/>
        </authorList>
    </citation>
    <scope>NUCLEOTIDE SEQUENCE [LARGE SCALE GENOMIC DNA]</scope>
    <source>
        <strain evidence="2 3">YK-624</strain>
    </source>
</reference>
<feature type="region of interest" description="Disordered" evidence="1">
    <location>
        <begin position="456"/>
        <end position="480"/>
    </location>
</feature>
<keyword evidence="3" id="KW-1185">Reference proteome</keyword>
<evidence type="ECO:0000313" key="3">
    <source>
        <dbReference type="Proteomes" id="UP000703269"/>
    </source>
</evidence>
<dbReference type="Proteomes" id="UP000703269">
    <property type="component" value="Unassembled WGS sequence"/>
</dbReference>
<evidence type="ECO:0008006" key="4">
    <source>
        <dbReference type="Google" id="ProtNLM"/>
    </source>
</evidence>
<dbReference type="AlphaFoldDB" id="A0A9P3GSH3"/>
<evidence type="ECO:0000313" key="2">
    <source>
        <dbReference type="EMBL" id="GJF00007.1"/>
    </source>
</evidence>
<dbReference type="EMBL" id="BPQB01000129">
    <property type="protein sequence ID" value="GJF00007.1"/>
    <property type="molecule type" value="Genomic_DNA"/>
</dbReference>